<evidence type="ECO:0000313" key="2">
    <source>
        <dbReference type="EMBL" id="KAG5843386.1"/>
    </source>
</evidence>
<dbReference type="GO" id="GO:0003723">
    <property type="term" value="F:RNA binding"/>
    <property type="evidence" value="ECO:0007669"/>
    <property type="project" value="InterPro"/>
</dbReference>
<dbReference type="GO" id="GO:0010494">
    <property type="term" value="C:cytoplasmic stress granule"/>
    <property type="evidence" value="ECO:0007669"/>
    <property type="project" value="TreeGrafter"/>
</dbReference>
<organism evidence="2 3">
    <name type="scientific">Anguilla anguilla</name>
    <name type="common">European freshwater eel</name>
    <name type="synonym">Muraena anguilla</name>
    <dbReference type="NCBI Taxonomy" id="7936"/>
    <lineage>
        <taxon>Eukaryota</taxon>
        <taxon>Metazoa</taxon>
        <taxon>Chordata</taxon>
        <taxon>Craniata</taxon>
        <taxon>Vertebrata</taxon>
        <taxon>Euteleostomi</taxon>
        <taxon>Actinopterygii</taxon>
        <taxon>Neopterygii</taxon>
        <taxon>Teleostei</taxon>
        <taxon>Anguilliformes</taxon>
        <taxon>Anguillidae</taxon>
        <taxon>Anguilla</taxon>
    </lineage>
</organism>
<proteinExistence type="predicted"/>
<dbReference type="PANTHER" id="PTHR28333:SF2">
    <property type="entry name" value="FMR1-INTERACTING PROTEIN NUFIP2"/>
    <property type="match status" value="1"/>
</dbReference>
<reference evidence="2" key="1">
    <citation type="submission" date="2021-01" db="EMBL/GenBank/DDBJ databases">
        <title>A chromosome-scale assembly of European eel, Anguilla anguilla.</title>
        <authorList>
            <person name="Henkel C."/>
            <person name="Jong-Raadsen S.A."/>
            <person name="Dufour S."/>
            <person name="Weltzien F.-A."/>
            <person name="Palstra A.P."/>
            <person name="Pelster B."/>
            <person name="Spaink H.P."/>
            <person name="Van Den Thillart G.E."/>
            <person name="Jansen H."/>
            <person name="Zahm M."/>
            <person name="Klopp C."/>
            <person name="Cedric C."/>
            <person name="Louis A."/>
            <person name="Berthelot C."/>
            <person name="Parey E."/>
            <person name="Roest Crollius H."/>
            <person name="Montfort J."/>
            <person name="Robinson-Rechavi M."/>
            <person name="Bucao C."/>
            <person name="Bouchez O."/>
            <person name="Gislard M."/>
            <person name="Lluch J."/>
            <person name="Milhes M."/>
            <person name="Lampietro C."/>
            <person name="Lopez Roques C."/>
            <person name="Donnadieu C."/>
            <person name="Braasch I."/>
            <person name="Desvignes T."/>
            <person name="Postlethwait J."/>
            <person name="Bobe J."/>
            <person name="Guiguen Y."/>
            <person name="Dirks R."/>
        </authorList>
    </citation>
    <scope>NUCLEOTIDE SEQUENCE</scope>
    <source>
        <strain evidence="2">Tag_6206</strain>
        <tissue evidence="2">Liver</tissue>
    </source>
</reference>
<evidence type="ECO:0000256" key="1">
    <source>
        <dbReference type="SAM" id="MobiDB-lite"/>
    </source>
</evidence>
<gene>
    <name evidence="2" type="ORF">ANANG_G00150350</name>
</gene>
<dbReference type="EMBL" id="JAFIRN010000008">
    <property type="protein sequence ID" value="KAG5843386.1"/>
    <property type="molecule type" value="Genomic_DNA"/>
</dbReference>
<feature type="compositionally biased region" description="Low complexity" evidence="1">
    <location>
        <begin position="52"/>
        <end position="64"/>
    </location>
</feature>
<dbReference type="AlphaFoldDB" id="A0A9D3RVP7"/>
<dbReference type="Proteomes" id="UP001044222">
    <property type="component" value="Chromosome 8"/>
</dbReference>
<accession>A0A9D3RVP7</accession>
<feature type="compositionally biased region" description="Polar residues" evidence="1">
    <location>
        <begin position="1"/>
        <end position="16"/>
    </location>
</feature>
<dbReference type="InterPro" id="IPR032747">
    <property type="entry name" value="NUFIP2"/>
</dbReference>
<evidence type="ECO:0000313" key="3">
    <source>
        <dbReference type="Proteomes" id="UP001044222"/>
    </source>
</evidence>
<feature type="region of interest" description="Disordered" evidence="1">
    <location>
        <begin position="39"/>
        <end position="74"/>
    </location>
</feature>
<dbReference type="Pfam" id="PF15293">
    <property type="entry name" value="NUFIP2"/>
    <property type="match status" value="1"/>
</dbReference>
<feature type="region of interest" description="Disordered" evidence="1">
    <location>
        <begin position="1"/>
        <end position="25"/>
    </location>
</feature>
<dbReference type="GO" id="GO:0005654">
    <property type="term" value="C:nucleoplasm"/>
    <property type="evidence" value="ECO:0007669"/>
    <property type="project" value="TreeGrafter"/>
</dbReference>
<comment type="caution">
    <text evidence="2">The sequence shown here is derived from an EMBL/GenBank/DDBJ whole genome shotgun (WGS) entry which is preliminary data.</text>
</comment>
<name>A0A9D3RVP7_ANGAN</name>
<keyword evidence="3" id="KW-1185">Reference proteome</keyword>
<dbReference type="PANTHER" id="PTHR28333">
    <property type="entry name" value="NUCLEAR FRAGILE X MENTAL RETARDATION-INTERACTING PROTEIN 2"/>
    <property type="match status" value="1"/>
</dbReference>
<feature type="region of interest" description="Disordered" evidence="1">
    <location>
        <begin position="149"/>
        <end position="174"/>
    </location>
</feature>
<sequence>MSALKTITSASFTNGPISGEGNGCLQVGPLLTTAASTVPLASPLSGGDDVASSPDNDSSTTTTPVAATGEPRKSSLFVYPLTPTNMQPALPSARQVDTPPAQTNQKALGDIFRNQWGLSFINEPNAGPESKEGSAAEVTFQGRCPVATAAQDSSLSPPTWDRPPFPPAAHAADKRTSPLPVSSVLKACPPAVPVSGGGTQTHPLGLDALKGEIGSLGAIVFASSKDPSADPPQASQTDSALALVKEQSQAKGFDRRCSWGSFDLKAAVVYHTKEIEYILNLQKQDPKRVIIYDETKDRPDQ</sequence>
<protein>
    <submittedName>
        <fullName evidence="2">Uncharacterized protein</fullName>
    </submittedName>
</protein>